<sequence length="384" mass="41426">MLRQVLIDELGIIEADLTPDQNLADLGLDSLMSLQVLGVMQEKVNMELPSSLFMDYPTFRKVDEFLQRLGAPSVDSQVSQPSQPSPPSQPSRPTASADAQARQVTASLSKSTKDDQASVQEIMKEVGTTKPVLVSGRSFVGKQAPLYLLPDGSGTGAVYMETASLGRPVYAVTSPHLAKNKHANWSVEEIAAKYLECIATIHPGNQELFLGGWSFGGIVAFEACRLLESRGSIPVLGVLLIDCPDPTWPPLPDTVLDWVYGPNGNPELKKQAPPGFSPTMRSHFDSTLAALARYKPAPLKAGPPFIVVNGLDGLGGSPDDVVGYNTAVGWLQKDRQNLGLHGWDRYLPEHSATVVEVEGNHFTVCKRNATEALATALQSLWSQS</sequence>
<dbReference type="InParanoid" id="A0A316YKM2"/>
<feature type="domain" description="Carrier" evidence="4">
    <location>
        <begin position="1"/>
        <end position="70"/>
    </location>
</feature>
<dbReference type="InterPro" id="IPR001031">
    <property type="entry name" value="Thioesterase"/>
</dbReference>
<dbReference type="GeneID" id="37043358"/>
<dbReference type="Gene3D" id="1.10.1200.10">
    <property type="entry name" value="ACP-like"/>
    <property type="match status" value="1"/>
</dbReference>
<dbReference type="PANTHER" id="PTHR43775:SF37">
    <property type="entry name" value="SI:DKEY-61P9.11"/>
    <property type="match status" value="1"/>
</dbReference>
<evidence type="ECO:0000256" key="2">
    <source>
        <dbReference type="ARBA" id="ARBA00022553"/>
    </source>
</evidence>
<proteinExistence type="predicted"/>
<dbReference type="Proteomes" id="UP000245768">
    <property type="component" value="Unassembled WGS sequence"/>
</dbReference>
<dbReference type="OrthoDB" id="329835at2759"/>
<dbReference type="GO" id="GO:0031177">
    <property type="term" value="F:phosphopantetheine binding"/>
    <property type="evidence" value="ECO:0007669"/>
    <property type="project" value="InterPro"/>
</dbReference>
<keyword evidence="6" id="KW-1185">Reference proteome</keyword>
<dbReference type="GO" id="GO:0016787">
    <property type="term" value="F:hydrolase activity"/>
    <property type="evidence" value="ECO:0007669"/>
    <property type="project" value="UniProtKB-KW"/>
</dbReference>
<dbReference type="InterPro" id="IPR020806">
    <property type="entry name" value="PKS_PP-bd"/>
</dbReference>
<dbReference type="Gene3D" id="3.40.50.1820">
    <property type="entry name" value="alpha/beta hydrolase"/>
    <property type="match status" value="1"/>
</dbReference>
<dbReference type="AlphaFoldDB" id="A0A316YKM2"/>
<dbReference type="SUPFAM" id="SSF47336">
    <property type="entry name" value="ACP-like"/>
    <property type="match status" value="1"/>
</dbReference>
<evidence type="ECO:0000256" key="3">
    <source>
        <dbReference type="SAM" id="MobiDB-lite"/>
    </source>
</evidence>
<dbReference type="InterPro" id="IPR009081">
    <property type="entry name" value="PP-bd_ACP"/>
</dbReference>
<protein>
    <submittedName>
        <fullName evidence="5">Alpha/beta-hydrolase</fullName>
    </submittedName>
</protein>
<dbReference type="GO" id="GO:0004312">
    <property type="term" value="F:fatty acid synthase activity"/>
    <property type="evidence" value="ECO:0007669"/>
    <property type="project" value="TreeGrafter"/>
</dbReference>
<evidence type="ECO:0000313" key="5">
    <source>
        <dbReference type="EMBL" id="PWN89742.1"/>
    </source>
</evidence>
<dbReference type="GO" id="GO:0006633">
    <property type="term" value="P:fatty acid biosynthetic process"/>
    <property type="evidence" value="ECO:0007669"/>
    <property type="project" value="TreeGrafter"/>
</dbReference>
<accession>A0A316YKM2</accession>
<name>A0A316YKM2_9BASI</name>
<reference evidence="5 6" key="1">
    <citation type="journal article" date="2018" name="Mol. Biol. Evol.">
        <title>Broad Genomic Sampling Reveals a Smut Pathogenic Ancestry of the Fungal Clade Ustilaginomycotina.</title>
        <authorList>
            <person name="Kijpornyongpan T."/>
            <person name="Mondo S.J."/>
            <person name="Barry K."/>
            <person name="Sandor L."/>
            <person name="Lee J."/>
            <person name="Lipzen A."/>
            <person name="Pangilinan J."/>
            <person name="LaButti K."/>
            <person name="Hainaut M."/>
            <person name="Henrissat B."/>
            <person name="Grigoriev I.V."/>
            <person name="Spatafora J.W."/>
            <person name="Aime M.C."/>
        </authorList>
    </citation>
    <scope>NUCLEOTIDE SEQUENCE [LARGE SCALE GENOMIC DNA]</scope>
    <source>
        <strain evidence="5 6">MCA 4198</strain>
    </source>
</reference>
<dbReference type="Pfam" id="PF00975">
    <property type="entry name" value="Thioesterase"/>
    <property type="match status" value="1"/>
</dbReference>
<keyword evidence="1" id="KW-0596">Phosphopantetheine</keyword>
<evidence type="ECO:0000259" key="4">
    <source>
        <dbReference type="PROSITE" id="PS50075"/>
    </source>
</evidence>
<dbReference type="InterPro" id="IPR036736">
    <property type="entry name" value="ACP-like_sf"/>
</dbReference>
<dbReference type="InterPro" id="IPR050091">
    <property type="entry name" value="PKS_NRPS_Biosynth_Enz"/>
</dbReference>
<keyword evidence="5" id="KW-0378">Hydrolase</keyword>
<feature type="region of interest" description="Disordered" evidence="3">
    <location>
        <begin position="72"/>
        <end position="116"/>
    </location>
</feature>
<dbReference type="InterPro" id="IPR029058">
    <property type="entry name" value="AB_hydrolase_fold"/>
</dbReference>
<keyword evidence="2" id="KW-0597">Phosphoprotein</keyword>
<dbReference type="EMBL" id="KZ819636">
    <property type="protein sequence ID" value="PWN89742.1"/>
    <property type="molecule type" value="Genomic_DNA"/>
</dbReference>
<evidence type="ECO:0000313" key="6">
    <source>
        <dbReference type="Proteomes" id="UP000245768"/>
    </source>
</evidence>
<dbReference type="SUPFAM" id="SSF53474">
    <property type="entry name" value="alpha/beta-Hydrolases"/>
    <property type="match status" value="1"/>
</dbReference>
<dbReference type="STRING" id="215250.A0A316YKM2"/>
<organism evidence="5 6">
    <name type="scientific">Acaromyces ingoldii</name>
    <dbReference type="NCBI Taxonomy" id="215250"/>
    <lineage>
        <taxon>Eukaryota</taxon>
        <taxon>Fungi</taxon>
        <taxon>Dikarya</taxon>
        <taxon>Basidiomycota</taxon>
        <taxon>Ustilaginomycotina</taxon>
        <taxon>Exobasidiomycetes</taxon>
        <taxon>Exobasidiales</taxon>
        <taxon>Cryptobasidiaceae</taxon>
        <taxon>Acaromyces</taxon>
    </lineage>
</organism>
<dbReference type="PROSITE" id="PS50075">
    <property type="entry name" value="CARRIER"/>
    <property type="match status" value="1"/>
</dbReference>
<dbReference type="PANTHER" id="PTHR43775">
    <property type="entry name" value="FATTY ACID SYNTHASE"/>
    <property type="match status" value="1"/>
</dbReference>
<dbReference type="RefSeq" id="XP_025376940.1">
    <property type="nucleotide sequence ID" value="XM_025521442.1"/>
</dbReference>
<dbReference type="SMART" id="SM00823">
    <property type="entry name" value="PKS_PP"/>
    <property type="match status" value="1"/>
</dbReference>
<gene>
    <name evidence="5" type="ORF">FA10DRAFT_266312</name>
</gene>
<dbReference type="Pfam" id="PF00550">
    <property type="entry name" value="PP-binding"/>
    <property type="match status" value="1"/>
</dbReference>
<evidence type="ECO:0000256" key="1">
    <source>
        <dbReference type="ARBA" id="ARBA00022450"/>
    </source>
</evidence>
<feature type="compositionally biased region" description="Low complexity" evidence="3">
    <location>
        <begin position="72"/>
        <end position="82"/>
    </location>
</feature>